<dbReference type="PANTHER" id="PTHR43214:SF43">
    <property type="entry name" value="TWO-COMPONENT RESPONSE REGULATOR"/>
    <property type="match status" value="1"/>
</dbReference>
<reference evidence="4" key="1">
    <citation type="submission" date="2021-01" db="EMBL/GenBank/DDBJ databases">
        <title>Whole genome shotgun sequence of Virgisporangium aliadipatigenens NBRC 105644.</title>
        <authorList>
            <person name="Komaki H."/>
            <person name="Tamura T."/>
        </authorList>
    </citation>
    <scope>NUCLEOTIDE SEQUENCE</scope>
    <source>
        <strain evidence="4">NBRC 105644</strain>
    </source>
</reference>
<organism evidence="4 5">
    <name type="scientific">Virgisporangium aliadipatigenens</name>
    <dbReference type="NCBI Taxonomy" id="741659"/>
    <lineage>
        <taxon>Bacteria</taxon>
        <taxon>Bacillati</taxon>
        <taxon>Actinomycetota</taxon>
        <taxon>Actinomycetes</taxon>
        <taxon>Micromonosporales</taxon>
        <taxon>Micromonosporaceae</taxon>
        <taxon>Virgisporangium</taxon>
    </lineage>
</organism>
<dbReference type="InterPro" id="IPR036388">
    <property type="entry name" value="WH-like_DNA-bd_sf"/>
</dbReference>
<evidence type="ECO:0000313" key="5">
    <source>
        <dbReference type="Proteomes" id="UP000619260"/>
    </source>
</evidence>
<dbReference type="EMBL" id="BOPF01000010">
    <property type="protein sequence ID" value="GIJ46306.1"/>
    <property type="molecule type" value="Genomic_DNA"/>
</dbReference>
<proteinExistence type="predicted"/>
<dbReference type="AlphaFoldDB" id="A0A8J3YJJ3"/>
<evidence type="ECO:0000256" key="2">
    <source>
        <dbReference type="SAM" id="MobiDB-lite"/>
    </source>
</evidence>
<dbReference type="SUPFAM" id="SSF46894">
    <property type="entry name" value="C-terminal effector domain of the bipartite response regulators"/>
    <property type="match status" value="1"/>
</dbReference>
<dbReference type="Pfam" id="PF00196">
    <property type="entry name" value="GerE"/>
    <property type="match status" value="1"/>
</dbReference>
<feature type="compositionally biased region" description="Low complexity" evidence="2">
    <location>
        <begin position="143"/>
        <end position="157"/>
    </location>
</feature>
<dbReference type="RefSeq" id="WP_203899847.1">
    <property type="nucleotide sequence ID" value="NZ_BOPF01000010.1"/>
</dbReference>
<evidence type="ECO:0000313" key="4">
    <source>
        <dbReference type="EMBL" id="GIJ46306.1"/>
    </source>
</evidence>
<feature type="region of interest" description="Disordered" evidence="2">
    <location>
        <begin position="136"/>
        <end position="191"/>
    </location>
</feature>
<gene>
    <name evidence="4" type="ORF">Val02_31920</name>
</gene>
<feature type="domain" description="HTH luxR-type" evidence="3">
    <location>
        <begin position="199"/>
        <end position="264"/>
    </location>
</feature>
<dbReference type="PANTHER" id="PTHR43214">
    <property type="entry name" value="TWO-COMPONENT RESPONSE REGULATOR"/>
    <property type="match status" value="1"/>
</dbReference>
<dbReference type="InterPro" id="IPR039420">
    <property type="entry name" value="WalR-like"/>
</dbReference>
<comment type="caution">
    <text evidence="4">The sequence shown here is derived from an EMBL/GenBank/DDBJ whole genome shotgun (WGS) entry which is preliminary data.</text>
</comment>
<evidence type="ECO:0000256" key="1">
    <source>
        <dbReference type="ARBA" id="ARBA00023125"/>
    </source>
</evidence>
<protein>
    <recommendedName>
        <fullName evidence="3">HTH luxR-type domain-containing protein</fullName>
    </recommendedName>
</protein>
<dbReference type="SMART" id="SM00421">
    <property type="entry name" value="HTH_LUXR"/>
    <property type="match status" value="1"/>
</dbReference>
<dbReference type="InterPro" id="IPR016032">
    <property type="entry name" value="Sig_transdc_resp-reg_C-effctor"/>
</dbReference>
<dbReference type="PRINTS" id="PR00038">
    <property type="entry name" value="HTHLUXR"/>
</dbReference>
<dbReference type="GO" id="GO:0003677">
    <property type="term" value="F:DNA binding"/>
    <property type="evidence" value="ECO:0007669"/>
    <property type="project" value="UniProtKB-KW"/>
</dbReference>
<dbReference type="GO" id="GO:0006355">
    <property type="term" value="P:regulation of DNA-templated transcription"/>
    <property type="evidence" value="ECO:0007669"/>
    <property type="project" value="InterPro"/>
</dbReference>
<dbReference type="InterPro" id="IPR000792">
    <property type="entry name" value="Tscrpt_reg_LuxR_C"/>
</dbReference>
<dbReference type="CDD" id="cd06170">
    <property type="entry name" value="LuxR_C_like"/>
    <property type="match status" value="1"/>
</dbReference>
<dbReference type="Proteomes" id="UP000619260">
    <property type="component" value="Unassembled WGS sequence"/>
</dbReference>
<name>A0A8J3YJJ3_9ACTN</name>
<keyword evidence="1" id="KW-0238">DNA-binding</keyword>
<dbReference type="Gene3D" id="1.10.10.10">
    <property type="entry name" value="Winged helix-like DNA-binding domain superfamily/Winged helix DNA-binding domain"/>
    <property type="match status" value="1"/>
</dbReference>
<accession>A0A8J3YJJ3</accession>
<keyword evidence="5" id="KW-1185">Reference proteome</keyword>
<dbReference type="PROSITE" id="PS50043">
    <property type="entry name" value="HTH_LUXR_2"/>
    <property type="match status" value="1"/>
</dbReference>
<evidence type="ECO:0000259" key="3">
    <source>
        <dbReference type="PROSITE" id="PS50043"/>
    </source>
</evidence>
<sequence length="273" mass="28503">MAVPARSTGPYDVCVVVADPLARLGVRYLLVGSPRVASVSLYRSVAEVPTARAASAVLVIVDPPVEALVTIASRWRTLTLLSDVALAPVVNVIRAGVRGVLGTETDPAEMRSALDVVATGGMYLGRSVSQLLARSTGGASAVRRGAPTRATGTGTPRHSGVVAARKPVTGRPVSVPAQPPAPTGRQTVFPPAADEQSAPWQRSMALAPREVQTLQLIARGLTHAAAARELGLTEATVNTYVKRIRSKLHVGNKAELTRRAIELGYVRPHSAAG</sequence>